<dbReference type="Proteomes" id="UP001626550">
    <property type="component" value="Unassembled WGS sequence"/>
</dbReference>
<evidence type="ECO:0000256" key="3">
    <source>
        <dbReference type="ARBA" id="ARBA00022490"/>
    </source>
</evidence>
<evidence type="ECO:0000256" key="11">
    <source>
        <dbReference type="ARBA" id="ARBA00023273"/>
    </source>
</evidence>
<accession>A0ABD2Q3G6</accession>
<keyword evidence="6" id="KW-0677">Repeat</keyword>
<evidence type="ECO:0000256" key="7">
    <source>
        <dbReference type="ARBA" id="ARBA00023017"/>
    </source>
</evidence>
<dbReference type="Gene3D" id="2.130.10.10">
    <property type="entry name" value="YVTN repeat-like/Quinoprotein amine dehydrogenase"/>
    <property type="match status" value="1"/>
</dbReference>
<keyword evidence="3" id="KW-0963">Cytoplasm</keyword>
<dbReference type="InterPro" id="IPR001680">
    <property type="entry name" value="WD40_rpt"/>
</dbReference>
<dbReference type="SMART" id="SM00320">
    <property type="entry name" value="WD40"/>
    <property type="match status" value="2"/>
</dbReference>
<comment type="similarity">
    <text evidence="2">Belongs to the dynein intermediate chain family.</text>
</comment>
<comment type="subcellular location">
    <subcellularLocation>
        <location evidence="1">Cytoplasm</location>
        <location evidence="1">Cytoskeleton</location>
        <location evidence="1">Cilium axoneme</location>
    </subcellularLocation>
</comment>
<comment type="caution">
    <text evidence="12">The sequence shown here is derived from an EMBL/GenBank/DDBJ whole genome shotgun (WGS) entry which is preliminary data.</text>
</comment>
<dbReference type="InterPro" id="IPR015943">
    <property type="entry name" value="WD40/YVTN_repeat-like_dom_sf"/>
</dbReference>
<dbReference type="GO" id="GO:0005874">
    <property type="term" value="C:microtubule"/>
    <property type="evidence" value="ECO:0007669"/>
    <property type="project" value="UniProtKB-KW"/>
</dbReference>
<keyword evidence="7" id="KW-0243">Dynein</keyword>
<evidence type="ECO:0000256" key="1">
    <source>
        <dbReference type="ARBA" id="ARBA00004430"/>
    </source>
</evidence>
<evidence type="ECO:0000256" key="4">
    <source>
        <dbReference type="ARBA" id="ARBA00022574"/>
    </source>
</evidence>
<evidence type="ECO:0000256" key="5">
    <source>
        <dbReference type="ARBA" id="ARBA00022701"/>
    </source>
</evidence>
<keyword evidence="4" id="KW-0853">WD repeat</keyword>
<protein>
    <submittedName>
        <fullName evidence="12">Dynein intermediate chain 2, axonemal</fullName>
    </submittedName>
</protein>
<evidence type="ECO:0000256" key="9">
    <source>
        <dbReference type="ARBA" id="ARBA00023175"/>
    </source>
</evidence>
<organism evidence="12 13">
    <name type="scientific">Cichlidogyrus casuarinus</name>
    <dbReference type="NCBI Taxonomy" id="1844966"/>
    <lineage>
        <taxon>Eukaryota</taxon>
        <taxon>Metazoa</taxon>
        <taxon>Spiralia</taxon>
        <taxon>Lophotrochozoa</taxon>
        <taxon>Platyhelminthes</taxon>
        <taxon>Monogenea</taxon>
        <taxon>Monopisthocotylea</taxon>
        <taxon>Dactylogyridea</taxon>
        <taxon>Ancyrocephalidae</taxon>
        <taxon>Cichlidogyrus</taxon>
    </lineage>
</organism>
<sequence>MEIVYVYTKKRSEFGKQCMFSDKNSELIVDIQPNPEYLNDYIEKNPIHRGIQISQEMSEHEVNTERNSVDVKGINHTEGGWPKDVNPQEQDQVLRFRKKVEKDENYTSTMLNLGTVSFILASVIHSFQTMEHFIKQNNAVDIYEPYFEDADMIEAEETPSAKIVNVFRDPYEVKRGVNHISWYPEDSSKLAAAYCITEFQAAPANTSSNSLIWDINNPNNPELTLMPVSPLVCVEFNPKDSHALIAGCYNGQLALFDRRKGSHPVDTTTLEHSHRDPVWKVIWIQSKTGSECFSTSTDGLALWWDVRKLSEPIESMYLDPTKKQDPSAAQGCYVLEYEPTIPTKFMVGTEQGTIIQCNRKGKTPAEKISGVFPGTFE</sequence>
<dbReference type="AlphaFoldDB" id="A0ABD2Q3G6"/>
<evidence type="ECO:0000256" key="2">
    <source>
        <dbReference type="ARBA" id="ARBA00011059"/>
    </source>
</evidence>
<dbReference type="PANTHER" id="PTHR12442:SF7">
    <property type="entry name" value="DYNEIN AXONEMAL INTERMEDIATE CHAIN 2"/>
    <property type="match status" value="1"/>
</dbReference>
<keyword evidence="5" id="KW-0493">Microtubule</keyword>
<evidence type="ECO:0000256" key="8">
    <source>
        <dbReference type="ARBA" id="ARBA00023069"/>
    </source>
</evidence>
<gene>
    <name evidence="12" type="primary">DNAI2_1</name>
    <name evidence="12" type="ORF">Ciccas_007236</name>
</gene>
<name>A0ABD2Q3G6_9PLAT</name>
<dbReference type="InterPro" id="IPR036322">
    <property type="entry name" value="WD40_repeat_dom_sf"/>
</dbReference>
<evidence type="ECO:0000256" key="6">
    <source>
        <dbReference type="ARBA" id="ARBA00022737"/>
    </source>
</evidence>
<dbReference type="InterPro" id="IPR050687">
    <property type="entry name" value="Dynein_IC"/>
</dbReference>
<proteinExistence type="inferred from homology"/>
<keyword evidence="11" id="KW-0966">Cell projection</keyword>
<dbReference type="PANTHER" id="PTHR12442">
    <property type="entry name" value="DYNEIN INTERMEDIATE CHAIN"/>
    <property type="match status" value="1"/>
</dbReference>
<dbReference type="GO" id="GO:0030286">
    <property type="term" value="C:dynein complex"/>
    <property type="evidence" value="ECO:0007669"/>
    <property type="project" value="UniProtKB-KW"/>
</dbReference>
<evidence type="ECO:0000256" key="10">
    <source>
        <dbReference type="ARBA" id="ARBA00023212"/>
    </source>
</evidence>
<keyword evidence="8" id="KW-0969">Cilium</keyword>
<evidence type="ECO:0000313" key="13">
    <source>
        <dbReference type="Proteomes" id="UP001626550"/>
    </source>
</evidence>
<keyword evidence="13" id="KW-1185">Reference proteome</keyword>
<evidence type="ECO:0000313" key="12">
    <source>
        <dbReference type="EMBL" id="KAL3314149.1"/>
    </source>
</evidence>
<dbReference type="GO" id="GO:0005930">
    <property type="term" value="C:axoneme"/>
    <property type="evidence" value="ECO:0007669"/>
    <property type="project" value="UniProtKB-SubCell"/>
</dbReference>
<reference evidence="12 13" key="1">
    <citation type="submission" date="2024-11" db="EMBL/GenBank/DDBJ databases">
        <title>Adaptive evolution of stress response genes in parasites aligns with host niche diversity.</title>
        <authorList>
            <person name="Hahn C."/>
            <person name="Resl P."/>
        </authorList>
    </citation>
    <scope>NUCLEOTIDE SEQUENCE [LARGE SCALE GENOMIC DNA]</scope>
    <source>
        <strain evidence="12">EGGRZ-B1_66</strain>
        <tissue evidence="12">Body</tissue>
    </source>
</reference>
<keyword evidence="9" id="KW-0505">Motor protein</keyword>
<dbReference type="EMBL" id="JBJKFK010001082">
    <property type="protein sequence ID" value="KAL3314149.1"/>
    <property type="molecule type" value="Genomic_DNA"/>
</dbReference>
<keyword evidence="10" id="KW-0206">Cytoskeleton</keyword>
<dbReference type="SUPFAM" id="SSF50978">
    <property type="entry name" value="WD40 repeat-like"/>
    <property type="match status" value="1"/>
</dbReference>